<evidence type="ECO:0000313" key="2">
    <source>
        <dbReference type="EMBL" id="OGD97974.1"/>
    </source>
</evidence>
<dbReference type="Proteomes" id="UP000176740">
    <property type="component" value="Unassembled WGS sequence"/>
</dbReference>
<feature type="transmembrane region" description="Helical" evidence="1">
    <location>
        <begin position="59"/>
        <end position="78"/>
    </location>
</feature>
<organism evidence="2 3">
    <name type="scientific">Candidatus Curtissbacteria bacterium RIFCSPLOWO2_01_FULL_38_11b</name>
    <dbReference type="NCBI Taxonomy" id="1797725"/>
    <lineage>
        <taxon>Bacteria</taxon>
        <taxon>Candidatus Curtissiibacteriota</taxon>
    </lineage>
</organism>
<proteinExistence type="predicted"/>
<name>A0A1F5H1N6_9BACT</name>
<keyword evidence="1" id="KW-0812">Transmembrane</keyword>
<evidence type="ECO:0000313" key="3">
    <source>
        <dbReference type="Proteomes" id="UP000176740"/>
    </source>
</evidence>
<sequence>MPIEGVGLGFINNISAAFGIKSFLLLFLVFYSVFALLLFRQVQIMNQKLPTSLSPTLRFVGILHVGVALAVLFLIAGIF</sequence>
<comment type="caution">
    <text evidence="2">The sequence shown here is derived from an EMBL/GenBank/DDBJ whole genome shotgun (WGS) entry which is preliminary data.</text>
</comment>
<dbReference type="AlphaFoldDB" id="A0A1F5H1N6"/>
<feature type="transmembrane region" description="Helical" evidence="1">
    <location>
        <begin position="20"/>
        <end position="39"/>
    </location>
</feature>
<dbReference type="InterPro" id="IPR043716">
    <property type="entry name" value="DUF5657"/>
</dbReference>
<dbReference type="Pfam" id="PF18901">
    <property type="entry name" value="DUF5657"/>
    <property type="match status" value="1"/>
</dbReference>
<keyword evidence="1" id="KW-0472">Membrane</keyword>
<keyword evidence="1" id="KW-1133">Transmembrane helix</keyword>
<evidence type="ECO:0000256" key="1">
    <source>
        <dbReference type="SAM" id="Phobius"/>
    </source>
</evidence>
<protein>
    <submittedName>
        <fullName evidence="2">Uncharacterized protein</fullName>
    </submittedName>
</protein>
<reference evidence="2 3" key="1">
    <citation type="journal article" date="2016" name="Nat. Commun.">
        <title>Thousands of microbial genomes shed light on interconnected biogeochemical processes in an aquifer system.</title>
        <authorList>
            <person name="Anantharaman K."/>
            <person name="Brown C.T."/>
            <person name="Hug L.A."/>
            <person name="Sharon I."/>
            <person name="Castelle C.J."/>
            <person name="Probst A.J."/>
            <person name="Thomas B.C."/>
            <person name="Singh A."/>
            <person name="Wilkins M.J."/>
            <person name="Karaoz U."/>
            <person name="Brodie E.L."/>
            <person name="Williams K.H."/>
            <person name="Hubbard S.S."/>
            <person name="Banfield J.F."/>
        </authorList>
    </citation>
    <scope>NUCLEOTIDE SEQUENCE [LARGE SCALE GENOMIC DNA]</scope>
</reference>
<accession>A0A1F5H1N6</accession>
<dbReference type="EMBL" id="MFBO01000021">
    <property type="protein sequence ID" value="OGD97974.1"/>
    <property type="molecule type" value="Genomic_DNA"/>
</dbReference>
<gene>
    <name evidence="2" type="ORF">A3A49_02040</name>
</gene>
<dbReference type="STRING" id="1797725.A3A49_02040"/>